<dbReference type="SUPFAM" id="SSF53756">
    <property type="entry name" value="UDP-Glycosyltransferase/glycogen phosphorylase"/>
    <property type="match status" value="1"/>
</dbReference>
<name>A0A1F5R0X3_9BACT</name>
<dbReference type="GO" id="GO:0016757">
    <property type="term" value="F:glycosyltransferase activity"/>
    <property type="evidence" value="ECO:0007669"/>
    <property type="project" value="InterPro"/>
</dbReference>
<reference evidence="3 4" key="1">
    <citation type="journal article" date="2016" name="Nat. Commun.">
        <title>Thousands of microbial genomes shed light on interconnected biogeochemical processes in an aquifer system.</title>
        <authorList>
            <person name="Anantharaman K."/>
            <person name="Brown C.T."/>
            <person name="Hug L.A."/>
            <person name="Sharon I."/>
            <person name="Castelle C.J."/>
            <person name="Probst A.J."/>
            <person name="Thomas B.C."/>
            <person name="Singh A."/>
            <person name="Wilkins M.J."/>
            <person name="Karaoz U."/>
            <person name="Brodie E.L."/>
            <person name="Williams K.H."/>
            <person name="Hubbard S.S."/>
            <person name="Banfield J.F."/>
        </authorList>
    </citation>
    <scope>NUCLEOTIDE SEQUENCE [LARGE SCALE GENOMIC DNA]</scope>
</reference>
<dbReference type="AlphaFoldDB" id="A0A1F5R0X3"/>
<keyword evidence="1" id="KW-0808">Transferase</keyword>
<evidence type="ECO:0000313" key="3">
    <source>
        <dbReference type="EMBL" id="OGF08142.1"/>
    </source>
</evidence>
<dbReference type="InterPro" id="IPR001296">
    <property type="entry name" value="Glyco_trans_1"/>
</dbReference>
<gene>
    <name evidence="3" type="ORF">A2024_08160</name>
</gene>
<proteinExistence type="predicted"/>
<dbReference type="EMBL" id="MFFM01000048">
    <property type="protein sequence ID" value="OGF08142.1"/>
    <property type="molecule type" value="Genomic_DNA"/>
</dbReference>
<sequence length="361" mass="40862">MESSRVKILFGILGPEVHGGISQVSPYLESCLRDKVTIKTFIFGRRSNSERVFDKCIGRFADLIRLTIDVHGLLPDIIHHNTSFDRKSIIRDAPLVFILKRAGIPLLLMIHGSHRESFGKMSSIMRSLRDYVLKNCACIGTLSEAEKNDFCDYWPDLKGKVRVLKNIIKPEFYQAERRERATPKILFVSRFIRKKGVFDLAKAAPKVLAEFPDAEFLFVGSGPAGGEFDSLVEVNGLGGNIRHLEHIDNLAIIEHYKDSWCLVFPTHYPEGMPMVVAEAMAAGCPVVTTRTRFSLSYMEEEKNCIYVAEGDPESIADGIIRLLKDDNLRMSISRNNRVLAERFTADKVVDEFMNIYKSLNE</sequence>
<dbReference type="Gene3D" id="3.40.50.2000">
    <property type="entry name" value="Glycogen Phosphorylase B"/>
    <property type="match status" value="2"/>
</dbReference>
<dbReference type="Proteomes" id="UP000177230">
    <property type="component" value="Unassembled WGS sequence"/>
</dbReference>
<dbReference type="CDD" id="cd03801">
    <property type="entry name" value="GT4_PimA-like"/>
    <property type="match status" value="1"/>
</dbReference>
<dbReference type="PANTHER" id="PTHR46401">
    <property type="entry name" value="GLYCOSYLTRANSFERASE WBBK-RELATED"/>
    <property type="match status" value="1"/>
</dbReference>
<organism evidence="3 4">
    <name type="scientific">Candidatus Edwardsbacteria bacterium GWF2_54_11</name>
    <dbReference type="NCBI Taxonomy" id="1817851"/>
    <lineage>
        <taxon>Bacteria</taxon>
        <taxon>Candidatus Edwardsiibacteriota</taxon>
    </lineage>
</organism>
<dbReference type="PANTHER" id="PTHR46401:SF2">
    <property type="entry name" value="GLYCOSYLTRANSFERASE WBBK-RELATED"/>
    <property type="match status" value="1"/>
</dbReference>
<evidence type="ECO:0000259" key="2">
    <source>
        <dbReference type="Pfam" id="PF00534"/>
    </source>
</evidence>
<feature type="domain" description="Glycosyl transferase family 1" evidence="2">
    <location>
        <begin position="177"/>
        <end position="337"/>
    </location>
</feature>
<dbReference type="Pfam" id="PF00534">
    <property type="entry name" value="Glycos_transf_1"/>
    <property type="match status" value="1"/>
</dbReference>
<accession>A0A1F5R0X3</accession>
<dbReference type="GO" id="GO:0009103">
    <property type="term" value="P:lipopolysaccharide biosynthetic process"/>
    <property type="evidence" value="ECO:0007669"/>
    <property type="project" value="TreeGrafter"/>
</dbReference>
<evidence type="ECO:0000313" key="4">
    <source>
        <dbReference type="Proteomes" id="UP000177230"/>
    </source>
</evidence>
<comment type="caution">
    <text evidence="3">The sequence shown here is derived from an EMBL/GenBank/DDBJ whole genome shotgun (WGS) entry which is preliminary data.</text>
</comment>
<protein>
    <recommendedName>
        <fullName evidence="2">Glycosyl transferase family 1 domain-containing protein</fullName>
    </recommendedName>
</protein>
<evidence type="ECO:0000256" key="1">
    <source>
        <dbReference type="ARBA" id="ARBA00022679"/>
    </source>
</evidence>